<dbReference type="InterPro" id="IPR011854">
    <property type="entry name" value="HypE"/>
</dbReference>
<evidence type="ECO:0000313" key="5">
    <source>
        <dbReference type="Proteomes" id="UP000245431"/>
    </source>
</evidence>
<dbReference type="Gene3D" id="3.90.650.10">
    <property type="entry name" value="PurM-like C-terminal domain"/>
    <property type="match status" value="1"/>
</dbReference>
<gene>
    <name evidence="4" type="primary">hypE</name>
    <name evidence="4" type="ORF">PVE_R1G3307</name>
</gene>
<evidence type="ECO:0000256" key="1">
    <source>
        <dbReference type="ARBA" id="ARBA00006243"/>
    </source>
</evidence>
<proteinExistence type="inferred from homology"/>
<dbReference type="RefSeq" id="WP_017845605.1">
    <property type="nucleotide sequence ID" value="NZ_AOUH01000011.1"/>
</dbReference>
<protein>
    <submittedName>
        <fullName evidence="4">Hydrogenase expression/formation protein HypE</fullName>
    </submittedName>
</protein>
<sequence length="355" mass="37378">MTGRSPVKRGYVRPLNFRDGVVDMGHGAGGRASAQLIEELFVAAFDNPWLRQGNDGAAFSPELKPGERMVMATDAHVVSPLFFPGGDIGSLSVHGTLNDVAMGGARPLYLSASFIIEEGFALADLKRIVESMGRASRDAGVPIITGDTKVVERGSGDGVFISTTGIGIIPNGVDTGGHRARPGDAILVSGSIGEHGVAIMSKREGLTFETEILSDSAALHGLVAQMLEVAPGLRVLRDPTRGGLATTLNEIAGQSGVGMLLDEAAIPVQPQVEAACELLGLDPLYIANEGKLIAICAEEDAQPLLDCMRLNPLGEHAVRIGTVLEDAHGFVQMQTRFGGRRVVDWLSGEQLPRIC</sequence>
<dbReference type="SUPFAM" id="SSF56042">
    <property type="entry name" value="PurM C-terminal domain-like"/>
    <property type="match status" value="1"/>
</dbReference>
<dbReference type="SUPFAM" id="SSF55326">
    <property type="entry name" value="PurM N-terminal domain-like"/>
    <property type="match status" value="1"/>
</dbReference>
<dbReference type="Gene3D" id="3.30.1330.10">
    <property type="entry name" value="PurM-like, N-terminal domain"/>
    <property type="match status" value="1"/>
</dbReference>
<feature type="domain" description="PurM-like C-terminal" evidence="3">
    <location>
        <begin position="181"/>
        <end position="333"/>
    </location>
</feature>
<dbReference type="Proteomes" id="UP000245431">
    <property type="component" value="Chromosome PVE_r1"/>
</dbReference>
<name>A0A1D3JYL2_PSEVE</name>
<dbReference type="InterPro" id="IPR010918">
    <property type="entry name" value="PurM-like_C_dom"/>
</dbReference>
<dbReference type="InterPro" id="IPR036921">
    <property type="entry name" value="PurM-like_N_sf"/>
</dbReference>
<dbReference type="GO" id="GO:0051604">
    <property type="term" value="P:protein maturation"/>
    <property type="evidence" value="ECO:0007669"/>
    <property type="project" value="TreeGrafter"/>
</dbReference>
<comment type="similarity">
    <text evidence="1">Belongs to the HypE family.</text>
</comment>
<organism evidence="4 5">
    <name type="scientific">Pseudomonas veronii 1YdBTEX2</name>
    <dbReference type="NCBI Taxonomy" id="1295141"/>
    <lineage>
        <taxon>Bacteria</taxon>
        <taxon>Pseudomonadati</taxon>
        <taxon>Pseudomonadota</taxon>
        <taxon>Gammaproteobacteria</taxon>
        <taxon>Pseudomonadales</taxon>
        <taxon>Pseudomonadaceae</taxon>
        <taxon>Pseudomonas</taxon>
    </lineage>
</organism>
<reference evidence="5" key="1">
    <citation type="submission" date="2016-07" db="EMBL/GenBank/DDBJ databases">
        <authorList>
            <person name="Florea S."/>
            <person name="Webb J.S."/>
            <person name="Jaromczyk J."/>
            <person name="Schardl C.L."/>
        </authorList>
    </citation>
    <scope>NUCLEOTIDE SEQUENCE [LARGE SCALE GENOMIC DNA]</scope>
    <source>
        <strain evidence="5">1YdBTEX2</strain>
    </source>
</reference>
<dbReference type="InterPro" id="IPR016188">
    <property type="entry name" value="PurM-like_N"/>
</dbReference>
<evidence type="ECO:0000259" key="3">
    <source>
        <dbReference type="Pfam" id="PF02769"/>
    </source>
</evidence>
<dbReference type="PIRSF" id="PIRSF005644">
    <property type="entry name" value="Hdrgns_mtr_HypE"/>
    <property type="match status" value="1"/>
</dbReference>
<dbReference type="Pfam" id="PF02769">
    <property type="entry name" value="AIRS_C"/>
    <property type="match status" value="1"/>
</dbReference>
<dbReference type="CDD" id="cd02197">
    <property type="entry name" value="HypE"/>
    <property type="match status" value="1"/>
</dbReference>
<feature type="domain" description="PurM-like N-terminal" evidence="2">
    <location>
        <begin position="54"/>
        <end position="169"/>
    </location>
</feature>
<evidence type="ECO:0000259" key="2">
    <source>
        <dbReference type="Pfam" id="PF00586"/>
    </source>
</evidence>
<dbReference type="PANTHER" id="PTHR30303:SF0">
    <property type="entry name" value="CARBAMOYL DEHYDRATASE HYPE"/>
    <property type="match status" value="1"/>
</dbReference>
<dbReference type="NCBIfam" id="TIGR02124">
    <property type="entry name" value="hypE"/>
    <property type="match status" value="1"/>
</dbReference>
<dbReference type="PANTHER" id="PTHR30303">
    <property type="entry name" value="HYDROGENASE ISOENZYMES FORMATION PROTEIN HYPE"/>
    <property type="match status" value="1"/>
</dbReference>
<dbReference type="EMBL" id="LT599583">
    <property type="protein sequence ID" value="SBW81189.1"/>
    <property type="molecule type" value="Genomic_DNA"/>
</dbReference>
<accession>A0A1D3JYL2</accession>
<evidence type="ECO:0000313" key="4">
    <source>
        <dbReference type="EMBL" id="SBW81189.1"/>
    </source>
</evidence>
<dbReference type="InterPro" id="IPR036676">
    <property type="entry name" value="PurM-like_C_sf"/>
</dbReference>
<dbReference type="Pfam" id="PF00586">
    <property type="entry name" value="AIRS"/>
    <property type="match status" value="1"/>
</dbReference>
<dbReference type="AlphaFoldDB" id="A0A1D3JYL2"/>